<dbReference type="EMBL" id="LXQA010130915">
    <property type="protein sequence ID" value="MCI22523.1"/>
    <property type="molecule type" value="Genomic_DNA"/>
</dbReference>
<dbReference type="AlphaFoldDB" id="A0A392QDT4"/>
<dbReference type="Proteomes" id="UP000265520">
    <property type="component" value="Unassembled WGS sequence"/>
</dbReference>
<reference evidence="1 2" key="1">
    <citation type="journal article" date="2018" name="Front. Plant Sci.">
        <title>Red Clover (Trifolium pratense) and Zigzag Clover (T. medium) - A Picture of Genomic Similarities and Differences.</title>
        <authorList>
            <person name="Dluhosova J."/>
            <person name="Istvanek J."/>
            <person name="Nedelnik J."/>
            <person name="Repkova J."/>
        </authorList>
    </citation>
    <scope>NUCLEOTIDE SEQUENCE [LARGE SCALE GENOMIC DNA]</scope>
    <source>
        <strain evidence="2">cv. 10/8</strain>
        <tissue evidence="1">Leaf</tissue>
    </source>
</reference>
<evidence type="ECO:0000313" key="2">
    <source>
        <dbReference type="Proteomes" id="UP000265520"/>
    </source>
</evidence>
<comment type="caution">
    <text evidence="1">The sequence shown here is derived from an EMBL/GenBank/DDBJ whole genome shotgun (WGS) entry which is preliminary data.</text>
</comment>
<protein>
    <submittedName>
        <fullName evidence="1">Uncharacterized protein</fullName>
    </submittedName>
</protein>
<sequence length="61" mass="6927">MDGRSGVPSLELDSTWWNYVQHIRAAFIQLVGVLHSLQTYNDGFVHAFTGSYDVETQYGFT</sequence>
<keyword evidence="2" id="KW-1185">Reference proteome</keyword>
<organism evidence="1 2">
    <name type="scientific">Trifolium medium</name>
    <dbReference type="NCBI Taxonomy" id="97028"/>
    <lineage>
        <taxon>Eukaryota</taxon>
        <taxon>Viridiplantae</taxon>
        <taxon>Streptophyta</taxon>
        <taxon>Embryophyta</taxon>
        <taxon>Tracheophyta</taxon>
        <taxon>Spermatophyta</taxon>
        <taxon>Magnoliopsida</taxon>
        <taxon>eudicotyledons</taxon>
        <taxon>Gunneridae</taxon>
        <taxon>Pentapetalae</taxon>
        <taxon>rosids</taxon>
        <taxon>fabids</taxon>
        <taxon>Fabales</taxon>
        <taxon>Fabaceae</taxon>
        <taxon>Papilionoideae</taxon>
        <taxon>50 kb inversion clade</taxon>
        <taxon>NPAAA clade</taxon>
        <taxon>Hologalegina</taxon>
        <taxon>IRL clade</taxon>
        <taxon>Trifolieae</taxon>
        <taxon>Trifolium</taxon>
    </lineage>
</organism>
<proteinExistence type="predicted"/>
<name>A0A392QDT4_9FABA</name>
<evidence type="ECO:0000313" key="1">
    <source>
        <dbReference type="EMBL" id="MCI22523.1"/>
    </source>
</evidence>
<accession>A0A392QDT4</accession>